<comment type="pathway">
    <text evidence="2">Pyrimidine metabolism; UMP biosynthesis via de novo pathway.</text>
</comment>
<dbReference type="Proteomes" id="UP000249239">
    <property type="component" value="Unassembled WGS sequence"/>
</dbReference>
<proteinExistence type="predicted"/>
<dbReference type="PANTHER" id="PTHR48109">
    <property type="entry name" value="DIHYDROOROTATE DEHYDROGENASE (QUINONE), MITOCHONDRIAL-RELATED"/>
    <property type="match status" value="1"/>
</dbReference>
<accession>A0A2W7NMS8</accession>
<dbReference type="GO" id="GO:0004152">
    <property type="term" value="F:dihydroorotate dehydrogenase activity"/>
    <property type="evidence" value="ECO:0007669"/>
    <property type="project" value="InterPro"/>
</dbReference>
<dbReference type="RefSeq" id="WP_111445067.1">
    <property type="nucleotide sequence ID" value="NZ_QKZK01000008.1"/>
</dbReference>
<dbReference type="UniPathway" id="UPA00070"/>
<evidence type="ECO:0000259" key="7">
    <source>
        <dbReference type="Pfam" id="PF01180"/>
    </source>
</evidence>
<name>A0A2W7NMS8_9BACT</name>
<dbReference type="InterPro" id="IPR012135">
    <property type="entry name" value="Dihydroorotate_DH_1_2"/>
</dbReference>
<dbReference type="GO" id="GO:0044205">
    <property type="term" value="P:'de novo' UMP biosynthetic process"/>
    <property type="evidence" value="ECO:0007669"/>
    <property type="project" value="UniProtKB-UniPathway"/>
</dbReference>
<dbReference type="InterPro" id="IPR013785">
    <property type="entry name" value="Aldolase_TIM"/>
</dbReference>
<dbReference type="PIRSF" id="PIRSF000164">
    <property type="entry name" value="DHO_oxidase"/>
    <property type="match status" value="1"/>
</dbReference>
<evidence type="ECO:0000313" key="8">
    <source>
        <dbReference type="EMBL" id="PZX17964.1"/>
    </source>
</evidence>
<reference evidence="8 9" key="1">
    <citation type="submission" date="2018-06" db="EMBL/GenBank/DDBJ databases">
        <title>Genomic Encyclopedia of Archaeal and Bacterial Type Strains, Phase II (KMG-II): from individual species to whole genera.</title>
        <authorList>
            <person name="Goeker M."/>
        </authorList>
    </citation>
    <scope>NUCLEOTIDE SEQUENCE [LARGE SCALE GENOMIC DNA]</scope>
    <source>
        <strain evidence="8 9">DSM 6779</strain>
    </source>
</reference>
<dbReference type="AlphaFoldDB" id="A0A2W7NMS8"/>
<comment type="cofactor">
    <cofactor evidence="1">
        <name>FMN</name>
        <dbReference type="ChEBI" id="CHEBI:58210"/>
    </cofactor>
</comment>
<evidence type="ECO:0000256" key="6">
    <source>
        <dbReference type="ARBA" id="ARBA00023002"/>
    </source>
</evidence>
<gene>
    <name evidence="8" type="ORF">LX69_01380</name>
</gene>
<dbReference type="OrthoDB" id="9794954at2"/>
<evidence type="ECO:0000256" key="1">
    <source>
        <dbReference type="ARBA" id="ARBA00001917"/>
    </source>
</evidence>
<dbReference type="PANTHER" id="PTHR48109:SF3">
    <property type="entry name" value="SLL0744 PROTEIN"/>
    <property type="match status" value="1"/>
</dbReference>
<keyword evidence="5" id="KW-0665">Pyrimidine biosynthesis</keyword>
<keyword evidence="6" id="KW-0560">Oxidoreductase</keyword>
<evidence type="ECO:0000256" key="5">
    <source>
        <dbReference type="ARBA" id="ARBA00022975"/>
    </source>
</evidence>
<keyword evidence="3" id="KW-0285">Flavoprotein</keyword>
<evidence type="ECO:0000256" key="3">
    <source>
        <dbReference type="ARBA" id="ARBA00022630"/>
    </source>
</evidence>
<dbReference type="Gene3D" id="3.20.20.70">
    <property type="entry name" value="Aldolase class I"/>
    <property type="match status" value="1"/>
</dbReference>
<evidence type="ECO:0000256" key="2">
    <source>
        <dbReference type="ARBA" id="ARBA00004725"/>
    </source>
</evidence>
<organism evidence="8 9">
    <name type="scientific">Breznakibacter xylanolyticus</name>
    <dbReference type="NCBI Taxonomy" id="990"/>
    <lineage>
        <taxon>Bacteria</taxon>
        <taxon>Pseudomonadati</taxon>
        <taxon>Bacteroidota</taxon>
        <taxon>Bacteroidia</taxon>
        <taxon>Marinilabiliales</taxon>
        <taxon>Marinilabiliaceae</taxon>
        <taxon>Breznakibacter</taxon>
    </lineage>
</organism>
<keyword evidence="9" id="KW-1185">Reference proteome</keyword>
<dbReference type="EMBL" id="QKZK01000008">
    <property type="protein sequence ID" value="PZX17964.1"/>
    <property type="molecule type" value="Genomic_DNA"/>
</dbReference>
<dbReference type="InterPro" id="IPR050074">
    <property type="entry name" value="DHO_dehydrogenase"/>
</dbReference>
<comment type="caution">
    <text evidence="8">The sequence shown here is derived from an EMBL/GenBank/DDBJ whole genome shotgun (WGS) entry which is preliminary data.</text>
</comment>
<dbReference type="SUPFAM" id="SSF51395">
    <property type="entry name" value="FMN-linked oxidoreductases"/>
    <property type="match status" value="1"/>
</dbReference>
<protein>
    <submittedName>
        <fullName evidence="8">Dihydroorotate dehydrogenase (Fumarate)</fullName>
    </submittedName>
</protein>
<dbReference type="GO" id="GO:0005737">
    <property type="term" value="C:cytoplasm"/>
    <property type="evidence" value="ECO:0007669"/>
    <property type="project" value="InterPro"/>
</dbReference>
<sequence>MQNLNTTFIGIPISSPIVVGSCGLSSTVEGIEKLAKAGAGAIVLKSVFEEEILMEYEKNVLPNVGPMGNDLEFFDYYDYQIKTEVLNKYVQLIKEAREKVSVPLIASINCRSTSEWMAYAVKLEEAGISGLELNLFRLPFHTSQTSEQLEDEYITIINKIREKVRVPLAVKISPNFTNLVNFARRLSATGIQALVMFNRYFNIDFDIKNEQVISGGAYSNAAEYMLPLRWTSILSNRLECEVVASTGIHTGEAAIKMLLAGARSVQVVSAIYKNGPTHIRAMLHDIDSWMKEKGYESIDDFRGNLSQTMADNPEIFERVQFMKYFSDHKA</sequence>
<evidence type="ECO:0000256" key="4">
    <source>
        <dbReference type="ARBA" id="ARBA00022643"/>
    </source>
</evidence>
<dbReference type="InterPro" id="IPR005720">
    <property type="entry name" value="Dihydroorotate_DH_cat"/>
</dbReference>
<dbReference type="NCBIfam" id="NF005741">
    <property type="entry name" value="PRK07565.1"/>
    <property type="match status" value="1"/>
</dbReference>
<dbReference type="Pfam" id="PF01180">
    <property type="entry name" value="DHO_dh"/>
    <property type="match status" value="1"/>
</dbReference>
<dbReference type="GO" id="GO:0006207">
    <property type="term" value="P:'de novo' pyrimidine nucleobase biosynthetic process"/>
    <property type="evidence" value="ECO:0007669"/>
    <property type="project" value="TreeGrafter"/>
</dbReference>
<feature type="domain" description="Dihydroorotate dehydrogenase catalytic" evidence="7">
    <location>
        <begin position="4"/>
        <end position="289"/>
    </location>
</feature>
<keyword evidence="4" id="KW-0288">FMN</keyword>
<evidence type="ECO:0000313" key="9">
    <source>
        <dbReference type="Proteomes" id="UP000249239"/>
    </source>
</evidence>